<name>A0A2T7CJE6_9POAL</name>
<accession>A0A2T7CJE6</accession>
<dbReference type="AlphaFoldDB" id="A0A2T7CJE6"/>
<sequence length="58" mass="6433">MMLCCKNSKATQAKKKILRNGVHSLLQWQHHVVYPVISSSSPRAPVAHQVAAMQPVLL</sequence>
<dbReference type="Proteomes" id="UP000244336">
    <property type="component" value="Chromosome 8"/>
</dbReference>
<dbReference type="EMBL" id="CM009756">
    <property type="protein sequence ID" value="PUZ43442.1"/>
    <property type="molecule type" value="Genomic_DNA"/>
</dbReference>
<organism evidence="1 2">
    <name type="scientific">Panicum hallii var. hallii</name>
    <dbReference type="NCBI Taxonomy" id="1504633"/>
    <lineage>
        <taxon>Eukaryota</taxon>
        <taxon>Viridiplantae</taxon>
        <taxon>Streptophyta</taxon>
        <taxon>Embryophyta</taxon>
        <taxon>Tracheophyta</taxon>
        <taxon>Spermatophyta</taxon>
        <taxon>Magnoliopsida</taxon>
        <taxon>Liliopsida</taxon>
        <taxon>Poales</taxon>
        <taxon>Poaceae</taxon>
        <taxon>PACMAD clade</taxon>
        <taxon>Panicoideae</taxon>
        <taxon>Panicodae</taxon>
        <taxon>Paniceae</taxon>
        <taxon>Panicinae</taxon>
        <taxon>Panicum</taxon>
        <taxon>Panicum sect. Panicum</taxon>
    </lineage>
</organism>
<reference evidence="1 2" key="1">
    <citation type="submission" date="2018-04" db="EMBL/GenBank/DDBJ databases">
        <title>WGS assembly of Panicum hallii var. hallii HAL2.</title>
        <authorList>
            <person name="Lovell J."/>
            <person name="Jenkins J."/>
            <person name="Lowry D."/>
            <person name="Mamidi S."/>
            <person name="Sreedasyam A."/>
            <person name="Weng X."/>
            <person name="Barry K."/>
            <person name="Bonette J."/>
            <person name="Campitelli B."/>
            <person name="Daum C."/>
            <person name="Gordon S."/>
            <person name="Gould B."/>
            <person name="Lipzen A."/>
            <person name="MacQueen A."/>
            <person name="Palacio-Mejia J."/>
            <person name="Plott C."/>
            <person name="Shakirov E."/>
            <person name="Shu S."/>
            <person name="Yoshinaga Y."/>
            <person name="Zane M."/>
            <person name="Rokhsar D."/>
            <person name="Grimwood J."/>
            <person name="Schmutz J."/>
            <person name="Juenger T."/>
        </authorList>
    </citation>
    <scope>NUCLEOTIDE SEQUENCE [LARGE SCALE GENOMIC DNA]</scope>
    <source>
        <strain evidence="2">cv. HAL2</strain>
    </source>
</reference>
<gene>
    <name evidence="1" type="ORF">GQ55_8G009900</name>
</gene>
<dbReference type="Gramene" id="PUZ43442">
    <property type="protein sequence ID" value="PUZ43442"/>
    <property type="gene ID" value="GQ55_8G009900"/>
</dbReference>
<evidence type="ECO:0000313" key="1">
    <source>
        <dbReference type="EMBL" id="PUZ43442.1"/>
    </source>
</evidence>
<protein>
    <submittedName>
        <fullName evidence="1">Uncharacterized protein</fullName>
    </submittedName>
</protein>
<proteinExistence type="predicted"/>
<keyword evidence="2" id="KW-1185">Reference proteome</keyword>
<evidence type="ECO:0000313" key="2">
    <source>
        <dbReference type="Proteomes" id="UP000244336"/>
    </source>
</evidence>